<reference evidence="27 28" key="1">
    <citation type="journal article" date="2010" name="Nature">
        <title>Genome sequence of the palaeopolyploid soybean.</title>
        <authorList>
            <person name="Schmutz J."/>
            <person name="Cannon S.B."/>
            <person name="Schlueter J."/>
            <person name="Ma J."/>
            <person name="Mitros T."/>
            <person name="Nelson W."/>
            <person name="Hyten D.L."/>
            <person name="Song Q."/>
            <person name="Thelen J.J."/>
            <person name="Cheng J."/>
            <person name="Xu D."/>
            <person name="Hellsten U."/>
            <person name="May G.D."/>
            <person name="Yu Y."/>
            <person name="Sakurai T."/>
            <person name="Umezawa T."/>
            <person name="Bhattacharyya M.K."/>
            <person name="Sandhu D."/>
            <person name="Valliyodan B."/>
            <person name="Lindquist E."/>
            <person name="Peto M."/>
            <person name="Grant D."/>
            <person name="Shu S."/>
            <person name="Goodstein D."/>
            <person name="Barry K."/>
            <person name="Futrell-Griggs M."/>
            <person name="Abernathy B."/>
            <person name="Du J."/>
            <person name="Tian Z."/>
            <person name="Zhu L."/>
            <person name="Gill N."/>
            <person name="Joshi T."/>
            <person name="Libault M."/>
            <person name="Sethuraman A."/>
            <person name="Zhang X.-C."/>
            <person name="Shinozaki K."/>
            <person name="Nguyen H.T."/>
            <person name="Wing R.A."/>
            <person name="Cregan P."/>
            <person name="Specht J."/>
            <person name="Grimwood J."/>
            <person name="Rokhsar D."/>
            <person name="Stacey G."/>
            <person name="Shoemaker R.C."/>
            <person name="Jackson S.A."/>
        </authorList>
    </citation>
    <scope>NUCLEOTIDE SEQUENCE</scope>
    <source>
        <strain evidence="28">cv. Williams 82</strain>
        <tissue evidence="27">Callus</tissue>
    </source>
</reference>
<keyword evidence="13" id="KW-0067">ATP-binding</keyword>
<keyword evidence="23" id="KW-1133">Transmembrane helix</keyword>
<dbReference type="CDD" id="cd14066">
    <property type="entry name" value="STKc_IRAK"/>
    <property type="match status" value="1"/>
</dbReference>
<keyword evidence="11" id="KW-0418">Kinase</keyword>
<feature type="transmembrane region" description="Helical" evidence="23">
    <location>
        <begin position="397"/>
        <end position="421"/>
    </location>
</feature>
<evidence type="ECO:0000313" key="29">
    <source>
        <dbReference type="Proteomes" id="UP000008827"/>
    </source>
</evidence>
<dbReference type="EC" id="2.7.11.1" evidence="4"/>
<evidence type="ECO:0000256" key="13">
    <source>
        <dbReference type="ARBA" id="ARBA00022840"/>
    </source>
</evidence>
<dbReference type="InterPro" id="IPR000719">
    <property type="entry name" value="Prot_kinase_dom"/>
</dbReference>
<dbReference type="GO" id="GO:0008843">
    <property type="term" value="F:endochitinase activity"/>
    <property type="evidence" value="ECO:0007669"/>
    <property type="project" value="UniProtKB-EC"/>
</dbReference>
<dbReference type="Gene3D" id="3.20.20.80">
    <property type="entry name" value="Glycosidases"/>
    <property type="match status" value="1"/>
</dbReference>
<keyword evidence="14" id="KW-0146">Chitin degradation</keyword>
<dbReference type="InterPro" id="IPR001223">
    <property type="entry name" value="Glyco_hydro18_cat"/>
</dbReference>
<keyword evidence="18" id="KW-0326">Glycosidase</keyword>
<keyword evidence="23" id="KW-0812">Transmembrane</keyword>
<evidence type="ECO:0000256" key="21">
    <source>
        <dbReference type="ARBA" id="ARBA00048679"/>
    </source>
</evidence>
<dbReference type="FunFam" id="3.30.200.20:FF:000195">
    <property type="entry name" value="G-type lectin S-receptor-like serine/threonine-protein kinase"/>
    <property type="match status" value="1"/>
</dbReference>
<evidence type="ECO:0000256" key="6">
    <source>
        <dbReference type="ARBA" id="ARBA00022525"/>
    </source>
</evidence>
<dbReference type="EnsemblPlants" id="KRG89624">
    <property type="protein sequence ID" value="KRG89624"/>
    <property type="gene ID" value="GLYMA_20G035400"/>
</dbReference>
<comment type="catalytic activity">
    <reaction evidence="21">
        <text>L-seryl-[protein] + ATP = O-phospho-L-seryl-[protein] + ADP + H(+)</text>
        <dbReference type="Rhea" id="RHEA:17989"/>
        <dbReference type="Rhea" id="RHEA-COMP:9863"/>
        <dbReference type="Rhea" id="RHEA-COMP:11604"/>
        <dbReference type="ChEBI" id="CHEBI:15378"/>
        <dbReference type="ChEBI" id="CHEBI:29999"/>
        <dbReference type="ChEBI" id="CHEBI:30616"/>
        <dbReference type="ChEBI" id="CHEBI:83421"/>
        <dbReference type="ChEBI" id="CHEBI:456216"/>
        <dbReference type="EC" id="2.7.11.1"/>
    </reaction>
</comment>
<dbReference type="Pfam" id="PF07714">
    <property type="entry name" value="PK_Tyr_Ser-Thr"/>
    <property type="match status" value="1"/>
</dbReference>
<evidence type="ECO:0000256" key="23">
    <source>
        <dbReference type="SAM" id="Phobius"/>
    </source>
</evidence>
<dbReference type="GO" id="GO:0005524">
    <property type="term" value="F:ATP binding"/>
    <property type="evidence" value="ECO:0007669"/>
    <property type="project" value="UniProtKB-KW"/>
</dbReference>
<dbReference type="SUPFAM" id="SSF56112">
    <property type="entry name" value="Protein kinase-like (PK-like)"/>
    <property type="match status" value="1"/>
</dbReference>
<accession>A0A0R0EHM4</accession>
<keyword evidence="6" id="KW-0964">Secreted</keyword>
<keyword evidence="7" id="KW-0723">Serine/threonine-protein kinase</keyword>
<dbReference type="Pfam" id="PF08276">
    <property type="entry name" value="PAN_2"/>
    <property type="match status" value="1"/>
</dbReference>
<dbReference type="InterPro" id="IPR045321">
    <property type="entry name" value="Cts1-like"/>
</dbReference>
<name>A0A0R0EHM4_SOYBN</name>
<dbReference type="AlphaFoldDB" id="A0A0R0EHM4"/>
<dbReference type="ExpressionAtlas" id="A0A0R0EHM4">
    <property type="expression patterns" value="baseline and differential"/>
</dbReference>
<evidence type="ECO:0000256" key="16">
    <source>
        <dbReference type="ARBA" id="ARBA00023180"/>
    </source>
</evidence>
<sequence>MFLFPSYVLLLLFLILNLPHTTHSDDIAIYWGSNDGEGSLAETCATGLYSFVNIAFLAHFGNGQVPQVILGRHCDPFGGNCSVLGRDIRNCQKQGIKVMLSIGGPSMSYSLVSSEDAKSVSDYLWNNFLGGGGNSSSSSSPLGDVILDGIDFGLGGSLMTKHWEDLAHYLKSHRRNVYLSAAPQCIFPDSALGKALETGLFDYVWIQFYNNPLCQYNEGNASNLLNAWKQWTTSLKSGKMFLGLPASPTASIGGYVPPDLLISRILSTVKTSSNYGGIMLWSRLFDKESGYSKRILENSVCLQKRETECGRHKNGFIEHLGYMAKEGFVASESKSIDMQCCEVICRNNCSCEAYAPLNFVNNTGCQFWGKGTKFIKDSGGNFKRVYFVKHKVAVNKLWKWIVIGVGAAVAALVSCYLFYVLRRKCKEEVDRKMKRKELLVEVGGNAMGNYGKAKGSKKEGKTINEIEVFSLENIIVATHNFSPDNKLGEGGFGPVYKGTLIDGQEIAIKRLSKSSGQGLVEFKNEAKIMAKLQHTNLVRLLGFCIDSDERILVYEYMSNKSLDHYLFDASRNNELEWNKRLKIIEGTAQGLVYLHRYSRLKVIHRDLKASNILLDEEMNPRISDFGLARIFGLKGSEENTSRVVGTYGYMSPEYAINGVVSVKTDVYSFGVLLLEIISGMKNNSCIHSNHPFNLIAHAWQLWNQGRALELMDPSLNESFSSDEVERCIQIGLLCVQDHAIERPTMEDVVTFLSNDTTQLGQPKQPAFFMYVVAGESGCPNNSKQENYSLNHLSISTAYGR</sequence>
<dbReference type="InterPro" id="IPR003609">
    <property type="entry name" value="Pan_app"/>
</dbReference>
<evidence type="ECO:0000313" key="28">
    <source>
        <dbReference type="EnsemblPlants" id="KRG89624"/>
    </source>
</evidence>
<evidence type="ECO:0000256" key="20">
    <source>
        <dbReference type="ARBA" id="ARBA00047899"/>
    </source>
</evidence>
<evidence type="ECO:0000256" key="5">
    <source>
        <dbReference type="ARBA" id="ARBA00012729"/>
    </source>
</evidence>
<keyword evidence="29" id="KW-1185">Reference proteome</keyword>
<dbReference type="GO" id="GO:0007165">
    <property type="term" value="P:signal transduction"/>
    <property type="evidence" value="ECO:0000318"/>
    <property type="project" value="GO_Central"/>
</dbReference>
<dbReference type="GO" id="GO:0000272">
    <property type="term" value="P:polysaccharide catabolic process"/>
    <property type="evidence" value="ECO:0007669"/>
    <property type="project" value="UniProtKB-KW"/>
</dbReference>
<protein>
    <recommendedName>
        <fullName evidence="22">Acidic endochitinase</fullName>
        <ecNumber evidence="4">2.7.11.1</ecNumber>
        <ecNumber evidence="5">3.2.1.14</ecNumber>
    </recommendedName>
</protein>
<gene>
    <name evidence="28" type="primary">LOC100809337</name>
    <name evidence="27" type="ORF">GLYMA_20G035400</name>
</gene>
<evidence type="ECO:0000256" key="19">
    <source>
        <dbReference type="ARBA" id="ARBA00023326"/>
    </source>
</evidence>
<evidence type="ECO:0000256" key="1">
    <source>
        <dbReference type="ARBA" id="ARBA00000822"/>
    </source>
</evidence>
<dbReference type="GO" id="GO:0005576">
    <property type="term" value="C:extracellular region"/>
    <property type="evidence" value="ECO:0007669"/>
    <property type="project" value="UniProtKB-SubCell"/>
</dbReference>
<feature type="chain" id="PRO_5014520768" description="Acidic endochitinase" evidence="24">
    <location>
        <begin position="25"/>
        <end position="800"/>
    </location>
</feature>
<dbReference type="GO" id="GO:0005886">
    <property type="term" value="C:plasma membrane"/>
    <property type="evidence" value="ECO:0000318"/>
    <property type="project" value="GO_Central"/>
</dbReference>
<dbReference type="GO" id="GO:0006032">
    <property type="term" value="P:chitin catabolic process"/>
    <property type="evidence" value="ECO:0007669"/>
    <property type="project" value="UniProtKB-KW"/>
</dbReference>
<evidence type="ECO:0000259" key="25">
    <source>
        <dbReference type="PROSITE" id="PS50011"/>
    </source>
</evidence>
<keyword evidence="10" id="KW-0547">Nucleotide-binding</keyword>
<dbReference type="PaxDb" id="3847-GLYMA20G04645.1"/>
<dbReference type="InterPro" id="IPR017853">
    <property type="entry name" value="GH"/>
</dbReference>
<dbReference type="Gene3D" id="3.30.200.20">
    <property type="entry name" value="Phosphorylase Kinase, domain 1"/>
    <property type="match status" value="1"/>
</dbReference>
<feature type="domain" description="Protein kinase" evidence="25">
    <location>
        <begin position="481"/>
        <end position="767"/>
    </location>
</feature>
<dbReference type="GO" id="GO:0004674">
    <property type="term" value="F:protein serine/threonine kinase activity"/>
    <property type="evidence" value="ECO:0000318"/>
    <property type="project" value="GO_Central"/>
</dbReference>
<keyword evidence="16" id="KW-0325">Glycoprotein</keyword>
<dbReference type="EMBL" id="CM000853">
    <property type="protein sequence ID" value="KRG89624.1"/>
    <property type="molecule type" value="Genomic_DNA"/>
</dbReference>
<comment type="catalytic activity">
    <reaction evidence="1">
        <text>Random endo-hydrolysis of N-acetyl-beta-D-glucosaminide (1-&gt;4)-beta-linkages in chitin and chitodextrins.</text>
        <dbReference type="EC" id="3.2.1.14"/>
    </reaction>
</comment>
<keyword evidence="15" id="KW-1015">Disulfide bond</keyword>
<proteinExistence type="inferred from homology"/>
<reference evidence="27" key="3">
    <citation type="submission" date="2018-07" db="EMBL/GenBank/DDBJ databases">
        <title>WGS assembly of Glycine max.</title>
        <authorList>
            <person name="Schmutz J."/>
            <person name="Cannon S."/>
            <person name="Schlueter J."/>
            <person name="Ma J."/>
            <person name="Mitros T."/>
            <person name="Nelson W."/>
            <person name="Hyten D."/>
            <person name="Song Q."/>
            <person name="Thelen J."/>
            <person name="Cheng J."/>
            <person name="Xu D."/>
            <person name="Hellsten U."/>
            <person name="May G."/>
            <person name="Yu Y."/>
            <person name="Sakurai T."/>
            <person name="Umezawa T."/>
            <person name="Bhattacharyya M."/>
            <person name="Sandhu D."/>
            <person name="Valliyodan B."/>
            <person name="Lindquist E."/>
            <person name="Peto M."/>
            <person name="Grant D."/>
            <person name="Shu S."/>
            <person name="Goodstein D."/>
            <person name="Barry K."/>
            <person name="Futrell-Griggs M."/>
            <person name="Abernathy B."/>
            <person name="Du J."/>
            <person name="Tian Z."/>
            <person name="Zhu L."/>
            <person name="Gill N."/>
            <person name="Joshi T."/>
            <person name="Libault M."/>
            <person name="Sethuraman A."/>
            <person name="Zhang X."/>
            <person name="Shinozaki K."/>
            <person name="Nguyen H."/>
            <person name="Wing R."/>
            <person name="Cregan P."/>
            <person name="Specht J."/>
            <person name="Grimwood J."/>
            <person name="Rokhsar D."/>
            <person name="Stacey G."/>
            <person name="Shoemaker R."/>
            <person name="Jackson S."/>
        </authorList>
    </citation>
    <scope>NUCLEOTIDE SEQUENCE</scope>
    <source>
        <tissue evidence="27">Callus</tissue>
    </source>
</reference>
<dbReference type="InterPro" id="IPR008271">
    <property type="entry name" value="Ser/Thr_kinase_AS"/>
</dbReference>
<reference evidence="28" key="2">
    <citation type="submission" date="2018-02" db="UniProtKB">
        <authorList>
            <consortium name="EnsemblPlants"/>
        </authorList>
    </citation>
    <scope>IDENTIFICATION</scope>
    <source>
        <strain evidence="28">Williams 82</strain>
    </source>
</reference>
<keyword evidence="23" id="KW-0472">Membrane</keyword>
<dbReference type="PANTHER" id="PTHR27002">
    <property type="entry name" value="RECEPTOR-LIKE SERINE/THREONINE-PROTEIN KINASE SD1-8"/>
    <property type="match status" value="1"/>
</dbReference>
<dbReference type="EC" id="3.2.1.14" evidence="5"/>
<evidence type="ECO:0000256" key="12">
    <source>
        <dbReference type="ARBA" id="ARBA00022801"/>
    </source>
</evidence>
<evidence type="ECO:0000256" key="7">
    <source>
        <dbReference type="ARBA" id="ARBA00022527"/>
    </source>
</evidence>
<dbReference type="InterPro" id="IPR001245">
    <property type="entry name" value="Ser-Thr/Tyr_kinase_cat_dom"/>
</dbReference>
<keyword evidence="17" id="KW-0119">Carbohydrate metabolism</keyword>
<dbReference type="PROSITE" id="PS50011">
    <property type="entry name" value="PROTEIN_KINASE_DOM"/>
    <property type="match status" value="1"/>
</dbReference>
<evidence type="ECO:0000256" key="17">
    <source>
        <dbReference type="ARBA" id="ARBA00023277"/>
    </source>
</evidence>
<organism evidence="27">
    <name type="scientific">Glycine max</name>
    <name type="common">Soybean</name>
    <name type="synonym">Glycine hispida</name>
    <dbReference type="NCBI Taxonomy" id="3847"/>
    <lineage>
        <taxon>Eukaryota</taxon>
        <taxon>Viridiplantae</taxon>
        <taxon>Streptophyta</taxon>
        <taxon>Embryophyta</taxon>
        <taxon>Tracheophyta</taxon>
        <taxon>Spermatophyta</taxon>
        <taxon>Magnoliopsida</taxon>
        <taxon>eudicotyledons</taxon>
        <taxon>Gunneridae</taxon>
        <taxon>Pentapetalae</taxon>
        <taxon>rosids</taxon>
        <taxon>fabids</taxon>
        <taxon>Fabales</taxon>
        <taxon>Fabaceae</taxon>
        <taxon>Papilionoideae</taxon>
        <taxon>50 kb inversion clade</taxon>
        <taxon>NPAAA clade</taxon>
        <taxon>indigoferoid/millettioid clade</taxon>
        <taxon>Phaseoleae</taxon>
        <taxon>Glycine</taxon>
        <taxon>Glycine subgen. Soja</taxon>
    </lineage>
</organism>
<dbReference type="SMR" id="A0A0R0EHM4"/>
<evidence type="ECO:0000256" key="9">
    <source>
        <dbReference type="ARBA" id="ARBA00022729"/>
    </source>
</evidence>
<dbReference type="CDD" id="cd02877">
    <property type="entry name" value="GH18_hevamine_XipI_class_III"/>
    <property type="match status" value="1"/>
</dbReference>
<evidence type="ECO:0000256" key="2">
    <source>
        <dbReference type="ARBA" id="ARBA00004239"/>
    </source>
</evidence>
<keyword evidence="12" id="KW-0378">Hydrolase</keyword>
<dbReference type="Proteomes" id="UP000008827">
    <property type="component" value="Chromosome 20"/>
</dbReference>
<dbReference type="STRING" id="3847.A0A0R0EHM4"/>
<evidence type="ECO:0000256" key="18">
    <source>
        <dbReference type="ARBA" id="ARBA00023295"/>
    </source>
</evidence>
<dbReference type="PROSITE" id="PS00108">
    <property type="entry name" value="PROTEIN_KINASE_ST"/>
    <property type="match status" value="1"/>
</dbReference>
<evidence type="ECO:0000256" key="24">
    <source>
        <dbReference type="SAM" id="SignalP"/>
    </source>
</evidence>
<dbReference type="SUPFAM" id="SSF51445">
    <property type="entry name" value="(Trans)glycosidases"/>
    <property type="match status" value="1"/>
</dbReference>
<keyword evidence="8" id="KW-0808">Transferase</keyword>
<feature type="signal peptide" evidence="24">
    <location>
        <begin position="1"/>
        <end position="24"/>
    </location>
</feature>
<dbReference type="SMART" id="SM00220">
    <property type="entry name" value="S_TKc"/>
    <property type="match status" value="1"/>
</dbReference>
<evidence type="ECO:0000313" key="27">
    <source>
        <dbReference type="EMBL" id="KRG89624.1"/>
    </source>
</evidence>
<evidence type="ECO:0000256" key="14">
    <source>
        <dbReference type="ARBA" id="ARBA00023024"/>
    </source>
</evidence>
<dbReference type="FunFam" id="3.20.20.80:FF:000015">
    <property type="entry name" value="Acidic endochitinase SE2"/>
    <property type="match status" value="1"/>
</dbReference>
<keyword evidence="9 24" id="KW-0732">Signal</keyword>
<evidence type="ECO:0000256" key="10">
    <source>
        <dbReference type="ARBA" id="ARBA00022741"/>
    </source>
</evidence>
<evidence type="ECO:0000256" key="4">
    <source>
        <dbReference type="ARBA" id="ARBA00012513"/>
    </source>
</evidence>
<dbReference type="Gramene" id="KRG89624">
    <property type="protein sequence ID" value="KRG89624"/>
    <property type="gene ID" value="GLYMA_20G035400"/>
</dbReference>
<dbReference type="PANTHER" id="PTHR27002:SF926">
    <property type="entry name" value="OS07G0535800 PROTEIN"/>
    <property type="match status" value="1"/>
</dbReference>
<keyword evidence="19" id="KW-0624">Polysaccharide degradation</keyword>
<dbReference type="Gene3D" id="1.10.510.10">
    <property type="entry name" value="Transferase(Phosphotransferase) domain 1"/>
    <property type="match status" value="1"/>
</dbReference>
<comment type="catalytic activity">
    <reaction evidence="20">
        <text>L-threonyl-[protein] + ATP = O-phospho-L-threonyl-[protein] + ADP + H(+)</text>
        <dbReference type="Rhea" id="RHEA:46608"/>
        <dbReference type="Rhea" id="RHEA-COMP:11060"/>
        <dbReference type="Rhea" id="RHEA-COMP:11605"/>
        <dbReference type="ChEBI" id="CHEBI:15378"/>
        <dbReference type="ChEBI" id="CHEBI:30013"/>
        <dbReference type="ChEBI" id="CHEBI:30616"/>
        <dbReference type="ChEBI" id="CHEBI:61977"/>
        <dbReference type="ChEBI" id="CHEBI:456216"/>
        <dbReference type="EC" id="2.7.11.1"/>
    </reaction>
</comment>
<feature type="domain" description="GH18" evidence="26">
    <location>
        <begin position="25"/>
        <end position="302"/>
    </location>
</feature>
<evidence type="ECO:0000256" key="3">
    <source>
        <dbReference type="ARBA" id="ARBA00009121"/>
    </source>
</evidence>
<dbReference type="Pfam" id="PF00704">
    <property type="entry name" value="Glyco_hydro_18"/>
    <property type="match status" value="1"/>
</dbReference>
<evidence type="ECO:0000256" key="22">
    <source>
        <dbReference type="ARBA" id="ARBA00073139"/>
    </source>
</evidence>
<comment type="subcellular location">
    <subcellularLocation>
        <location evidence="2">Secreted</location>
        <location evidence="2">Extracellular space</location>
    </subcellularLocation>
</comment>
<evidence type="ECO:0000259" key="26">
    <source>
        <dbReference type="PROSITE" id="PS51910"/>
    </source>
</evidence>
<evidence type="ECO:0000256" key="8">
    <source>
        <dbReference type="ARBA" id="ARBA00022679"/>
    </source>
</evidence>
<dbReference type="InterPro" id="IPR011009">
    <property type="entry name" value="Kinase-like_dom_sf"/>
</dbReference>
<evidence type="ECO:0000256" key="11">
    <source>
        <dbReference type="ARBA" id="ARBA00022777"/>
    </source>
</evidence>
<comment type="similarity">
    <text evidence="3">Belongs to the glycosyl hydrolase 18 family. Chitinase class II subfamily.</text>
</comment>
<dbReference type="PROSITE" id="PS51910">
    <property type="entry name" value="GH18_2"/>
    <property type="match status" value="1"/>
</dbReference>
<dbReference type="FunFam" id="1.10.510.10:FF:000060">
    <property type="entry name" value="G-type lectin S-receptor-like serine/threonine-protein kinase"/>
    <property type="match status" value="1"/>
</dbReference>
<evidence type="ECO:0000256" key="15">
    <source>
        <dbReference type="ARBA" id="ARBA00023157"/>
    </source>
</evidence>